<dbReference type="AlphaFoldDB" id="A0A2N8ZJY2"/>
<keyword evidence="3" id="KW-1185">Reference proteome</keyword>
<dbReference type="KEGG" id="vta:B0603"/>
<protein>
    <submittedName>
        <fullName evidence="2">Uncharacterized protein</fullName>
    </submittedName>
</protein>
<evidence type="ECO:0000256" key="1">
    <source>
        <dbReference type="SAM" id="MobiDB-lite"/>
    </source>
</evidence>
<dbReference type="EMBL" id="LT960612">
    <property type="protein sequence ID" value="SON52214.1"/>
    <property type="molecule type" value="Genomic_DNA"/>
</dbReference>
<accession>A0A2N8ZJY2</accession>
<evidence type="ECO:0000313" key="3">
    <source>
        <dbReference type="Proteomes" id="UP000235828"/>
    </source>
</evidence>
<organism evidence="2 3">
    <name type="scientific">Vibrio tapetis subsp. tapetis</name>
    <dbReference type="NCBI Taxonomy" id="1671868"/>
    <lineage>
        <taxon>Bacteria</taxon>
        <taxon>Pseudomonadati</taxon>
        <taxon>Pseudomonadota</taxon>
        <taxon>Gammaproteobacteria</taxon>
        <taxon>Vibrionales</taxon>
        <taxon>Vibrionaceae</taxon>
        <taxon>Vibrio</taxon>
    </lineage>
</organism>
<dbReference type="Proteomes" id="UP000235828">
    <property type="component" value="Chromosome B"/>
</dbReference>
<feature type="compositionally biased region" description="Basic and acidic residues" evidence="1">
    <location>
        <begin position="41"/>
        <end position="50"/>
    </location>
</feature>
<feature type="compositionally biased region" description="Low complexity" evidence="1">
    <location>
        <begin position="10"/>
        <end position="25"/>
    </location>
</feature>
<sequence>MKEQKSQWKTGNTNNNTRETHTNNNFEQADIQHTNTILNEANREPYEHDP</sequence>
<proteinExistence type="predicted"/>
<name>A0A2N8ZJY2_9VIBR</name>
<evidence type="ECO:0000313" key="2">
    <source>
        <dbReference type="EMBL" id="SON52214.1"/>
    </source>
</evidence>
<feature type="region of interest" description="Disordered" evidence="1">
    <location>
        <begin position="1"/>
        <end position="50"/>
    </location>
</feature>
<gene>
    <name evidence="2" type="ORF">VTAP4600_B0603</name>
</gene>
<reference evidence="2 3" key="1">
    <citation type="submission" date="2017-10" db="EMBL/GenBank/DDBJ databases">
        <authorList>
            <person name="Banno H."/>
            <person name="Chua N.-H."/>
        </authorList>
    </citation>
    <scope>NUCLEOTIDE SEQUENCE [LARGE SCALE GENOMIC DNA]</scope>
    <source>
        <strain evidence="2">Vibrio tapetis CECT4600</strain>
    </source>
</reference>